<dbReference type="AlphaFoldDB" id="A0AA41N7C9"/>
<feature type="compositionally biased region" description="Basic and acidic residues" evidence="1">
    <location>
        <begin position="33"/>
        <end position="45"/>
    </location>
</feature>
<feature type="compositionally biased region" description="Basic and acidic residues" evidence="1">
    <location>
        <begin position="100"/>
        <end position="121"/>
    </location>
</feature>
<sequence>MKAAGAGSVGKPSPWVPSGRTAAPVPAGPPHSPAEDALPRLRPNGEDAFADLNLLPPHADEELPGGASLVLDLDPLHLPPPPPQFLAEGSSAQSRPSHLRASEKELLHPPKEPVGSWRERFPQMSAPSSTGLFP</sequence>
<evidence type="ECO:0000313" key="3">
    <source>
        <dbReference type="Proteomes" id="UP001166674"/>
    </source>
</evidence>
<feature type="region of interest" description="Disordered" evidence="1">
    <location>
        <begin position="1"/>
        <end position="134"/>
    </location>
</feature>
<accession>A0AA41N7C9</accession>
<proteinExistence type="predicted"/>
<name>A0AA41N7C9_SCICA</name>
<dbReference type="Proteomes" id="UP001166674">
    <property type="component" value="Unassembled WGS sequence"/>
</dbReference>
<organism evidence="2 3">
    <name type="scientific">Sciurus carolinensis</name>
    <name type="common">Eastern gray squirrel</name>
    <dbReference type="NCBI Taxonomy" id="30640"/>
    <lineage>
        <taxon>Eukaryota</taxon>
        <taxon>Metazoa</taxon>
        <taxon>Chordata</taxon>
        <taxon>Craniata</taxon>
        <taxon>Vertebrata</taxon>
        <taxon>Euteleostomi</taxon>
        <taxon>Mammalia</taxon>
        <taxon>Eutheria</taxon>
        <taxon>Euarchontoglires</taxon>
        <taxon>Glires</taxon>
        <taxon>Rodentia</taxon>
        <taxon>Sciuromorpha</taxon>
        <taxon>Sciuridae</taxon>
        <taxon>Sciurinae</taxon>
        <taxon>Sciurini</taxon>
        <taxon>Sciurus</taxon>
    </lineage>
</organism>
<feature type="compositionally biased region" description="Polar residues" evidence="1">
    <location>
        <begin position="125"/>
        <end position="134"/>
    </location>
</feature>
<reference evidence="2" key="1">
    <citation type="submission" date="2020-03" db="EMBL/GenBank/DDBJ databases">
        <title>Studies in the Genomics of Life Span.</title>
        <authorList>
            <person name="Glass D."/>
        </authorList>
    </citation>
    <scope>NUCLEOTIDE SEQUENCE</scope>
    <source>
        <strain evidence="2">SUZIE</strain>
        <tissue evidence="2">Muscle</tissue>
    </source>
</reference>
<protein>
    <submittedName>
        <fullName evidence="2">Filamin-binding LIM protein 1, incomplete match</fullName>
    </submittedName>
</protein>
<dbReference type="EMBL" id="JAATJV010397269">
    <property type="protein sequence ID" value="MBZ3884993.1"/>
    <property type="molecule type" value="Genomic_DNA"/>
</dbReference>
<evidence type="ECO:0000313" key="2">
    <source>
        <dbReference type="EMBL" id="MBZ3884993.1"/>
    </source>
</evidence>
<comment type="caution">
    <text evidence="2">The sequence shown here is derived from an EMBL/GenBank/DDBJ whole genome shotgun (WGS) entry which is preliminary data.</text>
</comment>
<evidence type="ECO:0000256" key="1">
    <source>
        <dbReference type="SAM" id="MobiDB-lite"/>
    </source>
</evidence>
<gene>
    <name evidence="2" type="ORF">SUZIE_180715</name>
</gene>
<keyword evidence="3" id="KW-1185">Reference proteome</keyword>